<dbReference type="Pfam" id="PF08713">
    <property type="entry name" value="DNA_alkylation"/>
    <property type="match status" value="1"/>
</dbReference>
<protein>
    <submittedName>
        <fullName evidence="1">DNA alkylation repair protein</fullName>
    </submittedName>
</protein>
<dbReference type="Gene3D" id="1.25.10.90">
    <property type="match status" value="1"/>
</dbReference>
<comment type="caution">
    <text evidence="1">The sequence shown here is derived from an EMBL/GenBank/DDBJ whole genome shotgun (WGS) entry which is preliminary data.</text>
</comment>
<dbReference type="InterPro" id="IPR014825">
    <property type="entry name" value="DNA_alkylation"/>
</dbReference>
<evidence type="ECO:0000313" key="1">
    <source>
        <dbReference type="EMBL" id="MBC2576438.1"/>
    </source>
</evidence>
<keyword evidence="2" id="KW-1185">Reference proteome</keyword>
<evidence type="ECO:0000313" key="2">
    <source>
        <dbReference type="Proteomes" id="UP000713904"/>
    </source>
</evidence>
<name>A0ABR6TMS0_9FIRM</name>
<dbReference type="EMBL" id="JABGBW010000005">
    <property type="protein sequence ID" value="MBC2576438.1"/>
    <property type="molecule type" value="Genomic_DNA"/>
</dbReference>
<dbReference type="CDD" id="cd06561">
    <property type="entry name" value="AlkD_like"/>
    <property type="match status" value="1"/>
</dbReference>
<dbReference type="PANTHER" id="PTHR34070">
    <property type="entry name" value="ARMADILLO-TYPE FOLD"/>
    <property type="match status" value="1"/>
</dbReference>
<organism evidence="1 2">
    <name type="scientific">Peptostreptococcus canis</name>
    <dbReference type="NCBI Taxonomy" id="1159213"/>
    <lineage>
        <taxon>Bacteria</taxon>
        <taxon>Bacillati</taxon>
        <taxon>Bacillota</taxon>
        <taxon>Clostridia</taxon>
        <taxon>Peptostreptococcales</taxon>
        <taxon>Peptostreptococcaceae</taxon>
        <taxon>Peptostreptococcus</taxon>
    </lineage>
</organism>
<dbReference type="SUPFAM" id="SSF48371">
    <property type="entry name" value="ARM repeat"/>
    <property type="match status" value="1"/>
</dbReference>
<dbReference type="Proteomes" id="UP000713904">
    <property type="component" value="Unassembled WGS sequence"/>
</dbReference>
<dbReference type="InterPro" id="IPR016024">
    <property type="entry name" value="ARM-type_fold"/>
</dbReference>
<sequence length="226" mass="27194">MEEIREELYLNRDLKYRDFHSKLVPNLDKENIIGVRTPVLRKIAKKFSKHKDIELFLEDLPHRYYEENNLHCFILCDFKDISILIEKADIILPYIDNWATCDTFSPKIFKKYPDIVLEKIMEWIKSDRTYTVRYGIVLLMENYLDDEFNPDMLNIIAGIKSEEYYVNMAIAWYFSFALIKQYEITINLIESKVLDKFVHNKTIQKAVESRRISDERKQYLKSLKIK</sequence>
<proteinExistence type="predicted"/>
<gene>
    <name evidence="1" type="ORF">HLB29_07035</name>
</gene>
<reference evidence="1 2" key="1">
    <citation type="submission" date="2020-05" db="EMBL/GenBank/DDBJ databases">
        <title>Draft genome of xy-202 and genomic insight in genome of the genus Peptostreptococcus.</title>
        <authorList>
            <person name="Zhang Z."/>
        </authorList>
    </citation>
    <scope>NUCLEOTIDE SEQUENCE [LARGE SCALE GENOMIC DNA]</scope>
    <source>
        <strain evidence="1 2">DSM 27025</strain>
    </source>
</reference>
<accession>A0ABR6TMS0</accession>
<dbReference type="PANTHER" id="PTHR34070:SF1">
    <property type="entry name" value="DNA ALKYLATION REPAIR PROTEIN"/>
    <property type="match status" value="1"/>
</dbReference>